<feature type="binding site" evidence="7">
    <location>
        <position position="308"/>
    </location>
    <ligand>
        <name>substrate</name>
    </ligand>
</feature>
<feature type="binding site" evidence="7">
    <location>
        <begin position="61"/>
        <end position="63"/>
    </location>
    <ligand>
        <name>substrate</name>
    </ligand>
</feature>
<accession>A0AAE6P0K0</accession>
<dbReference type="NCBIfam" id="TIGR00857">
    <property type="entry name" value="pyrC_multi"/>
    <property type="match status" value="1"/>
</dbReference>
<dbReference type="InterPro" id="IPR011059">
    <property type="entry name" value="Metal-dep_hydrolase_composite"/>
</dbReference>
<evidence type="ECO:0000256" key="7">
    <source>
        <dbReference type="HAMAP-Rule" id="MF_00220"/>
    </source>
</evidence>
<evidence type="ECO:0000313" key="9">
    <source>
        <dbReference type="EMBL" id="QFX92132.1"/>
    </source>
</evidence>
<sequence length="425" mass="46042">MKTLIQGGMIFQNSEFQTRDILLDDGIIAQIGPHIDPTQADQIIAVSGQTVLPGLVDVHVHFRDPGQTDKETVKTGSEASAHGGYTTVCAMPNVTPVPNTPDKLRQMINYNDEQGVISVKQFAPVTYDEHGDQLVDFDGMKKAGAVAFSNDGVGIQTAKTMYDAMTSIAKTGLPLAAHVEDHALMNGGVMNEGSASNKLGLKGAPEVAETSQLARDLELARVTGVHYHVCHVSTARSVELIRRAKADGVNVTAEVTPHHLLLDDSMIQADDPMYKMNPPLRTRKDREALLAGLLDGTIDMIATDHAPHTSADKGHSFNDAAFGITGIETAFPLLYTQLVKTKKVTLSQLLKWMSSAPTAKFNLSNENEIKIGNHANFSIWDLNAPHQIATKDMKSKGHNSPFLGDQVDAQNLMTFANGKLIYQDQ</sequence>
<feature type="binding site" evidence="7">
    <location>
        <position position="151"/>
    </location>
    <ligand>
        <name>Zn(2+)</name>
        <dbReference type="ChEBI" id="CHEBI:29105"/>
        <label>2</label>
    </ligand>
</feature>
<comment type="function">
    <text evidence="1 7">Catalyzes the reversible cyclization of carbamoyl aspartate to dihydroorotate.</text>
</comment>
<feature type="binding site" evidence="7">
    <location>
        <position position="178"/>
    </location>
    <ligand>
        <name>Zn(2+)</name>
        <dbReference type="ChEBI" id="CHEBI:29105"/>
        <label>2</label>
    </ligand>
</feature>
<evidence type="ECO:0000313" key="10">
    <source>
        <dbReference type="Proteomes" id="UP000327194"/>
    </source>
</evidence>
<keyword evidence="4 7" id="KW-0378">Hydrolase</keyword>
<dbReference type="PANTHER" id="PTHR43668:SF2">
    <property type="entry name" value="ALLANTOINASE"/>
    <property type="match status" value="1"/>
</dbReference>
<dbReference type="Proteomes" id="UP000327194">
    <property type="component" value="Chromosome"/>
</dbReference>
<feature type="binding site" evidence="7">
    <location>
        <position position="61"/>
    </location>
    <ligand>
        <name>Zn(2+)</name>
        <dbReference type="ChEBI" id="CHEBI:29105"/>
        <label>1</label>
    </ligand>
</feature>
<dbReference type="PROSITE" id="PS00483">
    <property type="entry name" value="DIHYDROOROTASE_2"/>
    <property type="match status" value="1"/>
</dbReference>
<evidence type="ECO:0000256" key="5">
    <source>
        <dbReference type="ARBA" id="ARBA00022833"/>
    </source>
</evidence>
<comment type="similarity">
    <text evidence="2 7">Belongs to the metallo-dependent hydrolases superfamily. DHOase family. Class I DHOase subfamily.</text>
</comment>
<dbReference type="InterPro" id="IPR050138">
    <property type="entry name" value="DHOase/Allantoinase_Hydrolase"/>
</dbReference>
<feature type="binding site" evidence="7">
    <location>
        <position position="304"/>
    </location>
    <ligand>
        <name>Zn(2+)</name>
        <dbReference type="ChEBI" id="CHEBI:29105"/>
        <label>1</label>
    </ligand>
</feature>
<feature type="active site" evidence="7">
    <location>
        <position position="304"/>
    </location>
</feature>
<evidence type="ECO:0000256" key="3">
    <source>
        <dbReference type="ARBA" id="ARBA00022723"/>
    </source>
</evidence>
<feature type="domain" description="Dihydroorotase catalytic" evidence="8">
    <location>
        <begin position="48"/>
        <end position="235"/>
    </location>
</feature>
<dbReference type="InterPro" id="IPR032466">
    <property type="entry name" value="Metal_Hydrolase"/>
</dbReference>
<evidence type="ECO:0000256" key="4">
    <source>
        <dbReference type="ARBA" id="ARBA00022801"/>
    </source>
</evidence>
<dbReference type="EC" id="3.5.2.3" evidence="7"/>
<dbReference type="KEGG" id="lfv:LF543_00395"/>
<dbReference type="SUPFAM" id="SSF51338">
    <property type="entry name" value="Composite domain of metallo-dependent hydrolases"/>
    <property type="match status" value="1"/>
</dbReference>
<dbReference type="InterPro" id="IPR004722">
    <property type="entry name" value="DHOase"/>
</dbReference>
<dbReference type="RefSeq" id="WP_010022293.1">
    <property type="nucleotide sequence ID" value="NZ_AZDS01000002.1"/>
</dbReference>
<dbReference type="GO" id="GO:0005737">
    <property type="term" value="C:cytoplasm"/>
    <property type="evidence" value="ECO:0007669"/>
    <property type="project" value="TreeGrafter"/>
</dbReference>
<comment type="pathway">
    <text evidence="7">Pyrimidine metabolism; UMP biosynthesis via de novo pathway; (S)-dihydroorotate from bicarbonate: step 3/3.</text>
</comment>
<dbReference type="PROSITE" id="PS00482">
    <property type="entry name" value="DIHYDROOROTASE_1"/>
    <property type="match status" value="1"/>
</dbReference>
<dbReference type="InterPro" id="IPR024403">
    <property type="entry name" value="DHOase_cat"/>
</dbReference>
<keyword evidence="5 7" id="KW-0862">Zinc</keyword>
<dbReference type="EMBL" id="CP045562">
    <property type="protein sequence ID" value="QFX92132.1"/>
    <property type="molecule type" value="Genomic_DNA"/>
</dbReference>
<dbReference type="InterPro" id="IPR002195">
    <property type="entry name" value="Dihydroorotase_CS"/>
</dbReference>
<keyword evidence="6 7" id="KW-0665">Pyrimidine biosynthesis</keyword>
<dbReference type="GO" id="GO:0008270">
    <property type="term" value="F:zinc ion binding"/>
    <property type="evidence" value="ECO:0007669"/>
    <property type="project" value="UniProtKB-UniRule"/>
</dbReference>
<reference evidence="9 10" key="1">
    <citation type="submission" date="2019-10" db="EMBL/GenBank/DDBJ databases">
        <title>Genome sequencing of Lactobacillus fructivorans.</title>
        <authorList>
            <person name="Kim K."/>
        </authorList>
    </citation>
    <scope>NUCLEOTIDE SEQUENCE [LARGE SCALE GENOMIC DNA]</scope>
    <source>
        <strain evidence="9 10">LF543</strain>
    </source>
</reference>
<dbReference type="AlphaFoldDB" id="A0AAE6P0K0"/>
<dbReference type="Gene3D" id="2.30.40.10">
    <property type="entry name" value="Urease, subunit C, domain 1"/>
    <property type="match status" value="1"/>
</dbReference>
<dbReference type="Gene3D" id="3.20.20.140">
    <property type="entry name" value="Metal-dependent hydrolases"/>
    <property type="match status" value="1"/>
</dbReference>
<evidence type="ECO:0000256" key="6">
    <source>
        <dbReference type="ARBA" id="ARBA00022975"/>
    </source>
</evidence>
<name>A0AAE6P0K0_9LACO</name>
<dbReference type="HAMAP" id="MF_00220_B">
    <property type="entry name" value="PyrC_classI_B"/>
    <property type="match status" value="1"/>
</dbReference>
<organism evidence="9 10">
    <name type="scientific">Fructilactobacillus fructivorans</name>
    <dbReference type="NCBI Taxonomy" id="1614"/>
    <lineage>
        <taxon>Bacteria</taxon>
        <taxon>Bacillati</taxon>
        <taxon>Bacillota</taxon>
        <taxon>Bacilli</taxon>
        <taxon>Lactobacillales</taxon>
        <taxon>Lactobacillaceae</taxon>
        <taxon>Fructilactobacillus</taxon>
    </lineage>
</organism>
<feature type="binding site" evidence="7">
    <location>
        <position position="151"/>
    </location>
    <ligand>
        <name>Zn(2+)</name>
        <dbReference type="ChEBI" id="CHEBI:29105"/>
        <label>1</label>
    </ligand>
</feature>
<feature type="binding site" evidence="7">
    <location>
        <position position="277"/>
    </location>
    <ligand>
        <name>substrate</name>
    </ligand>
</feature>
<dbReference type="GO" id="GO:0004151">
    <property type="term" value="F:dihydroorotase activity"/>
    <property type="evidence" value="ECO:0007669"/>
    <property type="project" value="UniProtKB-UniRule"/>
</dbReference>
<dbReference type="CDD" id="cd01317">
    <property type="entry name" value="DHOase_IIa"/>
    <property type="match status" value="1"/>
</dbReference>
<feature type="binding site" evidence="7">
    <location>
        <position position="231"/>
    </location>
    <ligand>
        <name>Zn(2+)</name>
        <dbReference type="ChEBI" id="CHEBI:29105"/>
        <label>2</label>
    </ligand>
</feature>
<dbReference type="SUPFAM" id="SSF51556">
    <property type="entry name" value="Metallo-dependent hydrolases"/>
    <property type="match status" value="1"/>
</dbReference>
<evidence type="ECO:0000256" key="1">
    <source>
        <dbReference type="ARBA" id="ARBA00002368"/>
    </source>
</evidence>
<comment type="cofactor">
    <cofactor evidence="7">
        <name>Zn(2+)</name>
        <dbReference type="ChEBI" id="CHEBI:29105"/>
    </cofactor>
    <text evidence="7">Binds 2 Zn(2+) ions per subunit.</text>
</comment>
<feature type="binding site" evidence="7">
    <location>
        <position position="93"/>
    </location>
    <ligand>
        <name>substrate</name>
    </ligand>
</feature>
<dbReference type="GO" id="GO:0004038">
    <property type="term" value="F:allantoinase activity"/>
    <property type="evidence" value="ECO:0007669"/>
    <property type="project" value="TreeGrafter"/>
</dbReference>
<dbReference type="NCBIfam" id="NF006837">
    <property type="entry name" value="PRK09357.1-2"/>
    <property type="match status" value="1"/>
</dbReference>
<evidence type="ECO:0000256" key="2">
    <source>
        <dbReference type="ARBA" id="ARBA00010286"/>
    </source>
</evidence>
<gene>
    <name evidence="7" type="primary">pyrC</name>
    <name evidence="9" type="ORF">LF543_00395</name>
</gene>
<dbReference type="Pfam" id="PF12890">
    <property type="entry name" value="DHOase"/>
    <property type="match status" value="1"/>
</dbReference>
<feature type="binding site" evidence="7">
    <location>
        <begin position="322"/>
        <end position="323"/>
    </location>
    <ligand>
        <name>substrate</name>
    </ligand>
</feature>
<protein>
    <recommendedName>
        <fullName evidence="7">Dihydroorotase</fullName>
        <shortName evidence="7">DHOase</shortName>
        <ecNumber evidence="7">3.5.2.3</ecNumber>
    </recommendedName>
</protein>
<feature type="binding site" evidence="7">
    <location>
        <position position="59"/>
    </location>
    <ligand>
        <name>Zn(2+)</name>
        <dbReference type="ChEBI" id="CHEBI:29105"/>
        <label>1</label>
    </ligand>
</feature>
<evidence type="ECO:0000259" key="8">
    <source>
        <dbReference type="Pfam" id="PF12890"/>
    </source>
</evidence>
<dbReference type="PANTHER" id="PTHR43668">
    <property type="entry name" value="ALLANTOINASE"/>
    <property type="match status" value="1"/>
</dbReference>
<dbReference type="GO" id="GO:0044205">
    <property type="term" value="P:'de novo' UMP biosynthetic process"/>
    <property type="evidence" value="ECO:0007669"/>
    <property type="project" value="UniProtKB-UniRule"/>
</dbReference>
<proteinExistence type="inferred from homology"/>
<dbReference type="GO" id="GO:0006145">
    <property type="term" value="P:purine nucleobase catabolic process"/>
    <property type="evidence" value="ECO:0007669"/>
    <property type="project" value="TreeGrafter"/>
</dbReference>
<comment type="catalytic activity">
    <reaction evidence="7">
        <text>(S)-dihydroorotate + H2O = N-carbamoyl-L-aspartate + H(+)</text>
        <dbReference type="Rhea" id="RHEA:24296"/>
        <dbReference type="ChEBI" id="CHEBI:15377"/>
        <dbReference type="ChEBI" id="CHEBI:15378"/>
        <dbReference type="ChEBI" id="CHEBI:30864"/>
        <dbReference type="ChEBI" id="CHEBI:32814"/>
        <dbReference type="EC" id="3.5.2.3"/>
    </reaction>
</comment>
<keyword evidence="3 7" id="KW-0479">Metal-binding</keyword>